<keyword evidence="7" id="KW-0408">Iron</keyword>
<dbReference type="Gene3D" id="1.10.1060.10">
    <property type="entry name" value="Alpha-helical ferredoxin"/>
    <property type="match status" value="1"/>
</dbReference>
<dbReference type="KEGG" id="dbc:MFMK1_002335"/>
<dbReference type="Pfam" id="PF13237">
    <property type="entry name" value="Fer4_10"/>
    <property type="match status" value="1"/>
</dbReference>
<evidence type="ECO:0000256" key="6">
    <source>
        <dbReference type="ARBA" id="ARBA00023002"/>
    </source>
</evidence>
<evidence type="ECO:0000313" key="10">
    <source>
        <dbReference type="EMBL" id="WRO22504.1"/>
    </source>
</evidence>
<dbReference type="InterPro" id="IPR023753">
    <property type="entry name" value="FAD/NAD-binding_dom"/>
</dbReference>
<dbReference type="SUPFAM" id="SSF51905">
    <property type="entry name" value="FAD/NAD(P)-binding domain"/>
    <property type="match status" value="2"/>
</dbReference>
<dbReference type="InterPro" id="IPR009051">
    <property type="entry name" value="Helical_ferredxn"/>
</dbReference>
<dbReference type="InterPro" id="IPR039650">
    <property type="entry name" value="HdrA-like"/>
</dbReference>
<dbReference type="RefSeq" id="WP_366921913.1">
    <property type="nucleotide sequence ID" value="NZ_CP121694.1"/>
</dbReference>
<dbReference type="PROSITE" id="PS00198">
    <property type="entry name" value="4FE4S_FER_1"/>
    <property type="match status" value="2"/>
</dbReference>
<feature type="domain" description="4Fe-4S ferredoxin-type" evidence="9">
    <location>
        <begin position="104"/>
        <end position="134"/>
    </location>
</feature>
<keyword evidence="5" id="KW-0274">FAD</keyword>
<dbReference type="InterPro" id="IPR036188">
    <property type="entry name" value="FAD/NAD-bd_sf"/>
</dbReference>
<comment type="cofactor">
    <cofactor evidence="1">
        <name>FAD</name>
        <dbReference type="ChEBI" id="CHEBI:57692"/>
    </cofactor>
</comment>
<evidence type="ECO:0000256" key="5">
    <source>
        <dbReference type="ARBA" id="ARBA00022827"/>
    </source>
</evidence>
<evidence type="ECO:0000256" key="4">
    <source>
        <dbReference type="ARBA" id="ARBA00022723"/>
    </source>
</evidence>
<keyword evidence="11" id="KW-1185">Reference proteome</keyword>
<dbReference type="Pfam" id="PF14691">
    <property type="entry name" value="Fer4_20"/>
    <property type="match status" value="1"/>
</dbReference>
<keyword evidence="3" id="KW-0004">4Fe-4S</keyword>
<gene>
    <name evidence="10" type="ORF">MFMK1_002335</name>
</gene>
<dbReference type="Gene3D" id="3.50.50.60">
    <property type="entry name" value="FAD/NAD(P)-binding domain"/>
    <property type="match status" value="5"/>
</dbReference>
<dbReference type="PANTHER" id="PTHR43498">
    <property type="entry name" value="FERREDOXIN:COB-COM HETERODISULFIDE REDUCTASE SUBUNIT A"/>
    <property type="match status" value="1"/>
</dbReference>
<evidence type="ECO:0000256" key="7">
    <source>
        <dbReference type="ARBA" id="ARBA00023004"/>
    </source>
</evidence>
<dbReference type="Pfam" id="PF07992">
    <property type="entry name" value="Pyr_redox_2"/>
    <property type="match status" value="2"/>
</dbReference>
<sequence>MKNEKNNSVVGSVLVLGSGIAGMQSAQDLANAGYLVHMVTDEPSVGGKMTQLDKTFPTNECAMCLLGPKMTDTLGHPNIDIYTCSTITQVDGEEGNFKVKVKQQPRYIDINECTACGDCEQACPVEVPNEFNENMDSRKAVYKRFPQAVPNKFLIEKKGTPPCRSTCPAGTNAQGYVALISQGKFKEALEVVRRRMPFAGICGRICHHPCEGECNRAEYDDPIAIAYLKRAAADYGWVDEAALSPQVEVEAREERIAVIGAGPGGLTAAQDLALKGYKVTIFDALPEAGGMLRGGIPRYRLPEESVKKEAEWMLGTGDIEFKPNTRIGKDISLEQLQKDYNAVLIAVGTQDSRMLKLEGADQEGIVGGVDLLRKAALGEKPPVGKKVLVIGGGNVAIDVSRTALRLGAEEVNLTCLEARHEMPAHEWEIEEAIEEGVIINPSWGPEKFLGNGKVSGAAMKKCASVFDEEGRFNPQFEDGVKKDFDADMVIVAIGQASDITFLPDNSGIETTRAGTIVADSVSLITGAEGVFACGDIVTGPKSVVDAVAGAHEAAVSIDRFINGEDLSQGRGVKREEKLGPPLKTPVRGSARLQQGMADAANRGSDFGEVYQGFSEEQAVEEAKRCLNCGICSECLQCEAVCKKNAVQHWQEEETVELDVGSMILVPGYDLFDAEKTGEYGYGVYDNVITSLEFERLLSSTGPSKGHVERPADGKAPGKTAFIQCVGSRDCARDGGEYCSSICCMYSTKEAIIAKEHDKNIEPTIFYLDMRSYGKNFDKYVDSAKEAGVKYTRTMISSVKEDPITKNLYISYLQDGEMVTEEFDMVVLAVGVQPPKSAADLAEIADFKLNKFGFAETETLNPTQTSRAGIYVAGAFQGPRDIPETVMNASAAAATAGGALAAARGTLVRGKDYPEEKDVSQEEPRVGVFICHCGINIGSVVDVPSVVDYAKTIPGVVYAEDNLYTCSEDTTKKMRELVEEHNLNRVVVASCTIRTHQPLFREVCREAGLNQYLFEMANIRDQCSWVHRDDHPAATLKAKDLVRGAIEKVQTHEPLHQHPVAVVPKALIVGGGIAGMSAALSMSSQGYESFIVEREPELGGFARNLRATIEGKDLKGFLEETIKKVENNDLIQVFTNSRVEDYGGHQGHFTTTISQAESGKDHVRDTHKVEHGVVIVATGAKEYVPDEYLIGKDDRVCTNVQMEQQLFEGKWDAKKNKQVVFIQCVGSRDDERKYCSRTCCAQSLKNAIKIKTEHPENEAYVLYRDIRTYGFYEEYYKQARELGVVFIQYDPENKPSLETVNKENPLLKMEVFDPSSRENIVLHPDQVVLATATVAPEDIAKLGTMFKTTLNEDRFFVETHAKLGPIDFPSAGLFLCGAAHSPKFVSEAIYQAQGAVARACTILSKDNLMVGGVVAKIDQDKCAACLTCVRACPYNVPKINDDFVAEINEVQCQGCGTCVSECPAKAIELQHYKDGQVIKKVHGLLAEVL</sequence>
<dbReference type="SUPFAM" id="SSF54862">
    <property type="entry name" value="4Fe-4S ferredoxins"/>
    <property type="match status" value="1"/>
</dbReference>
<dbReference type="InterPro" id="IPR028261">
    <property type="entry name" value="DPD_II"/>
</dbReference>
<evidence type="ECO:0000256" key="1">
    <source>
        <dbReference type="ARBA" id="ARBA00001974"/>
    </source>
</evidence>
<protein>
    <submittedName>
        <fullName evidence="10">FAD-dependent oxidoreductase</fullName>
    </submittedName>
</protein>
<keyword evidence="6" id="KW-0560">Oxidoreductase</keyword>
<dbReference type="InterPro" id="IPR017900">
    <property type="entry name" value="4Fe4S_Fe_S_CS"/>
</dbReference>
<dbReference type="Proteomes" id="UP001329915">
    <property type="component" value="Chromosome"/>
</dbReference>
<proteinExistence type="inferred from homology"/>
<evidence type="ECO:0000256" key="2">
    <source>
        <dbReference type="ARBA" id="ARBA00006561"/>
    </source>
</evidence>
<keyword evidence="8" id="KW-0411">Iron-sulfur</keyword>
<comment type="similarity">
    <text evidence="2">Belongs to the HdrA family.</text>
</comment>
<dbReference type="GO" id="GO:0016491">
    <property type="term" value="F:oxidoreductase activity"/>
    <property type="evidence" value="ECO:0007669"/>
    <property type="project" value="UniProtKB-KW"/>
</dbReference>
<evidence type="ECO:0000259" key="9">
    <source>
        <dbReference type="PROSITE" id="PS51379"/>
    </source>
</evidence>
<dbReference type="PANTHER" id="PTHR43498:SF1">
    <property type="entry name" value="COB--COM HETERODISULFIDE REDUCTASE IRON-SULFUR SUBUNIT A"/>
    <property type="match status" value="1"/>
</dbReference>
<dbReference type="PRINTS" id="PR00419">
    <property type="entry name" value="ADXRDTASE"/>
</dbReference>
<keyword evidence="4" id="KW-0479">Metal-binding</keyword>
<dbReference type="GO" id="GO:0051539">
    <property type="term" value="F:4 iron, 4 sulfur cluster binding"/>
    <property type="evidence" value="ECO:0007669"/>
    <property type="project" value="UniProtKB-KW"/>
</dbReference>
<keyword evidence="5" id="KW-0285">Flavoprotein</keyword>
<dbReference type="GO" id="GO:0046872">
    <property type="term" value="F:metal ion binding"/>
    <property type="evidence" value="ECO:0007669"/>
    <property type="project" value="UniProtKB-KW"/>
</dbReference>
<name>A0AAU0URN1_9FIRM</name>
<dbReference type="EMBL" id="CP121694">
    <property type="protein sequence ID" value="WRO22504.1"/>
    <property type="molecule type" value="Genomic_DNA"/>
</dbReference>
<feature type="domain" description="4Fe-4S ferredoxin-type" evidence="9">
    <location>
        <begin position="1412"/>
        <end position="1441"/>
    </location>
</feature>
<dbReference type="SUPFAM" id="SSF46548">
    <property type="entry name" value="alpha-helical ferredoxin"/>
    <property type="match status" value="2"/>
</dbReference>
<dbReference type="InterPro" id="IPR017896">
    <property type="entry name" value="4Fe4S_Fe-S-bd"/>
</dbReference>
<dbReference type="PROSITE" id="PS51379">
    <property type="entry name" value="4FE4S_FER_2"/>
    <property type="match status" value="3"/>
</dbReference>
<dbReference type="SUPFAM" id="SSF51971">
    <property type="entry name" value="Nucleotide-binding domain"/>
    <property type="match status" value="3"/>
</dbReference>
<reference evidence="10 11" key="1">
    <citation type="submission" date="2023-04" db="EMBL/GenBank/DDBJ databases">
        <authorList>
            <person name="Hsu D."/>
        </authorList>
    </citation>
    <scope>NUCLEOTIDE SEQUENCE [LARGE SCALE GENOMIC DNA]</scope>
    <source>
        <strain evidence="10 11">MK1</strain>
    </source>
</reference>
<organism evidence="10 11">
    <name type="scientific">Metallumcola ferriviriculae</name>
    <dbReference type="NCBI Taxonomy" id="3039180"/>
    <lineage>
        <taxon>Bacteria</taxon>
        <taxon>Bacillati</taxon>
        <taxon>Bacillota</taxon>
        <taxon>Clostridia</taxon>
        <taxon>Neomoorellales</taxon>
        <taxon>Desulfitibacteraceae</taxon>
        <taxon>Metallumcola</taxon>
    </lineage>
</organism>
<evidence type="ECO:0000256" key="3">
    <source>
        <dbReference type="ARBA" id="ARBA00022485"/>
    </source>
</evidence>
<accession>A0AAU0URN1</accession>
<evidence type="ECO:0000256" key="8">
    <source>
        <dbReference type="ARBA" id="ARBA00023014"/>
    </source>
</evidence>
<dbReference type="Gene3D" id="3.30.70.20">
    <property type="match status" value="1"/>
</dbReference>
<evidence type="ECO:0000313" key="11">
    <source>
        <dbReference type="Proteomes" id="UP001329915"/>
    </source>
</evidence>
<feature type="domain" description="4Fe-4S ferredoxin-type" evidence="9">
    <location>
        <begin position="1442"/>
        <end position="1471"/>
    </location>
</feature>